<feature type="region of interest" description="Disordered" evidence="1">
    <location>
        <begin position="725"/>
        <end position="744"/>
    </location>
</feature>
<feature type="compositionally biased region" description="Basic and acidic residues" evidence="1">
    <location>
        <begin position="207"/>
        <end position="216"/>
    </location>
</feature>
<feature type="compositionally biased region" description="Polar residues" evidence="1">
    <location>
        <begin position="926"/>
        <end position="938"/>
    </location>
</feature>
<feature type="region of interest" description="Disordered" evidence="1">
    <location>
        <begin position="501"/>
        <end position="636"/>
    </location>
</feature>
<dbReference type="Pfam" id="PF09469">
    <property type="entry name" value="Cobl"/>
    <property type="match status" value="1"/>
</dbReference>
<feature type="compositionally biased region" description="Low complexity" evidence="1">
    <location>
        <begin position="534"/>
        <end position="546"/>
    </location>
</feature>
<feature type="compositionally biased region" description="Polar residues" evidence="1">
    <location>
        <begin position="613"/>
        <end position="633"/>
    </location>
</feature>
<dbReference type="Proteomes" id="UP001314229">
    <property type="component" value="Unassembled WGS sequence"/>
</dbReference>
<dbReference type="InterPro" id="IPR019025">
    <property type="entry name" value="Cordon-bleu_ubiquitin_domain"/>
</dbReference>
<feature type="compositionally biased region" description="Polar residues" evidence="1">
    <location>
        <begin position="235"/>
        <end position="264"/>
    </location>
</feature>
<reference evidence="3 4" key="1">
    <citation type="submission" date="2024-01" db="EMBL/GenBank/DDBJ databases">
        <authorList>
            <person name="Alioto T."/>
            <person name="Alioto T."/>
            <person name="Gomez Garrido J."/>
        </authorList>
    </citation>
    <scope>NUCLEOTIDE SEQUENCE [LARGE SCALE GENOMIC DNA]</scope>
</reference>
<feature type="compositionally biased region" description="Polar residues" evidence="1">
    <location>
        <begin position="763"/>
        <end position="772"/>
    </location>
</feature>
<feature type="compositionally biased region" description="Acidic residues" evidence="1">
    <location>
        <begin position="900"/>
        <end position="909"/>
    </location>
</feature>
<evidence type="ECO:0000256" key="1">
    <source>
        <dbReference type="SAM" id="MobiDB-lite"/>
    </source>
</evidence>
<dbReference type="PANTHER" id="PTHR21557">
    <property type="entry name" value="CORDON-BLEU"/>
    <property type="match status" value="1"/>
</dbReference>
<feature type="domain" description="Cordon-bleu ubiquitin-like" evidence="2">
    <location>
        <begin position="93"/>
        <end position="173"/>
    </location>
</feature>
<protein>
    <submittedName>
        <fullName evidence="3">Cordon-bleu protein-like 1</fullName>
    </submittedName>
</protein>
<feature type="region of interest" description="Disordered" evidence="1">
    <location>
        <begin position="835"/>
        <end position="1012"/>
    </location>
</feature>
<feature type="compositionally biased region" description="Polar residues" evidence="1">
    <location>
        <begin position="734"/>
        <end position="743"/>
    </location>
</feature>
<feature type="compositionally biased region" description="Low complexity" evidence="1">
    <location>
        <begin position="351"/>
        <end position="360"/>
    </location>
</feature>
<feature type="compositionally biased region" description="Basic and acidic residues" evidence="1">
    <location>
        <begin position="575"/>
        <end position="591"/>
    </location>
</feature>
<evidence type="ECO:0000313" key="3">
    <source>
        <dbReference type="EMBL" id="CAK6965528.1"/>
    </source>
</evidence>
<feature type="region of interest" description="Disordered" evidence="1">
    <location>
        <begin position="344"/>
        <end position="374"/>
    </location>
</feature>
<feature type="region of interest" description="Disordered" evidence="1">
    <location>
        <begin position="171"/>
        <end position="324"/>
    </location>
</feature>
<accession>A0AAV1P1C2</accession>
<keyword evidence="4" id="KW-1185">Reference proteome</keyword>
<comment type="caution">
    <text evidence="3">The sequence shown here is derived from an EMBL/GenBank/DDBJ whole genome shotgun (WGS) entry which is preliminary data.</text>
</comment>
<organism evidence="3 4">
    <name type="scientific">Scomber scombrus</name>
    <name type="common">Atlantic mackerel</name>
    <name type="synonym">Scomber vernalis</name>
    <dbReference type="NCBI Taxonomy" id="13677"/>
    <lineage>
        <taxon>Eukaryota</taxon>
        <taxon>Metazoa</taxon>
        <taxon>Chordata</taxon>
        <taxon>Craniata</taxon>
        <taxon>Vertebrata</taxon>
        <taxon>Euteleostomi</taxon>
        <taxon>Actinopterygii</taxon>
        <taxon>Neopterygii</taxon>
        <taxon>Teleostei</taxon>
        <taxon>Neoteleostei</taxon>
        <taxon>Acanthomorphata</taxon>
        <taxon>Pelagiaria</taxon>
        <taxon>Scombriformes</taxon>
        <taxon>Scombridae</taxon>
        <taxon>Scomber</taxon>
    </lineage>
</organism>
<evidence type="ECO:0000313" key="4">
    <source>
        <dbReference type="Proteomes" id="UP001314229"/>
    </source>
</evidence>
<gene>
    <name evidence="3" type="ORF">FSCOSCO3_A012222</name>
</gene>
<dbReference type="GO" id="GO:0003785">
    <property type="term" value="F:actin monomer binding"/>
    <property type="evidence" value="ECO:0007669"/>
    <property type="project" value="InterPro"/>
</dbReference>
<dbReference type="AlphaFoldDB" id="A0AAV1P1C2"/>
<sequence length="1012" mass="109593">MDEQANPLERDHDLSVVLPGGLEKNATVHGSKPVMDLLVTLCASYHLNPSDYTVEVLSPNKNIISFKPNSPIGSLEAEKIVLKPKGMEEKIKKPYMPEATVRLLINYNKSHKAVVRVNPRVPLETLLPAVCDKCELNVETTVLLRESLSEDPLDLTMTLNEHGLREVFAKDTASKDPADQPHRPKTPDAGRAVTPTEVISPPPLQELPKKEKKQKENAGFLSLFRRRKNKPETEGASSAPTSPCLNKQASGSVNELGFSSSNTLPADMPKKRRAPQPPMCASQSVPNNLSSCHLGGAQGSAESTLRSTKRRAPPPPCVNTHQRLEANMEVKGTVDSLNTLQELPESDESDSLNLSLSSPSSPRPPKHPSSSFPSRSSLAYLHEVADPYLSDLSDARSALAKVLTSSVSKGTLVRRLKNSATFPKLHNGSCFMSVTQECQGSRDYRAELESVLKSNPPTEPKWEDPMHKTGMTTFKVVPSKKQKSYEIQVTLDVPQQCQVTVEDRRDSVASPKRYNQRESEEDPCSPDRAQTETPSFSPEPCSPCSEDILVSDRPASPSSQHDLDSQDCPGSPLSEVRDTDEKLEEGKKPEVISEETQTPALDCSDEELASDGQIKSETQSEVLQSPSTQSLSTDMDLIAPCADEKKGGEVVQSLSTDMDLIAPCADEKEEGEVVLQSPSAQSLSTDMDLIAPCVDEKEEGEVVPQSPNTQSLSTDMKLIAPCADEKEEGEVVLQSPSTQSLSTDMDLIAPCADEKESGEVVPQSPSTKSLSTDMDLIAPGADEKESGEVVQSLSTDMDFIAPCVDEKEGGEVVPQSPSTQSLSTDMDLIAPCADEKESGEVVPQSPSAQSLSTDMDHIAPCVDEKEEGEVVPQSPSTQSLCTDMELCGLSVDEREGGEVVQEEEEEEDSFPPPPSPVFFNEELLQEPQSPTSNSQTKTLSEDHQSESTSAKPEEPSAAPTPPRDKMSTAPSRFAQAVAQAVQRARLKSRRKASGPVADTLPSPPRSAYQYGA</sequence>
<dbReference type="EMBL" id="CAWUFR010000084">
    <property type="protein sequence ID" value="CAK6965528.1"/>
    <property type="molecule type" value="Genomic_DNA"/>
</dbReference>
<feature type="compositionally biased region" description="Polar residues" evidence="1">
    <location>
        <begin position="281"/>
        <end position="291"/>
    </location>
</feature>
<dbReference type="Gene3D" id="3.10.20.90">
    <property type="entry name" value="Phosphatidylinositol 3-kinase Catalytic Subunit, Chain A, domain 1"/>
    <property type="match status" value="1"/>
</dbReference>
<feature type="compositionally biased region" description="Polar residues" evidence="1">
    <location>
        <begin position="844"/>
        <end position="853"/>
    </location>
</feature>
<feature type="compositionally biased region" description="Basic and acidic residues" evidence="1">
    <location>
        <begin position="171"/>
        <end position="188"/>
    </location>
</feature>
<evidence type="ECO:0000259" key="2">
    <source>
        <dbReference type="Pfam" id="PF09469"/>
    </source>
</evidence>
<feature type="compositionally biased region" description="Low complexity" evidence="1">
    <location>
        <begin position="974"/>
        <end position="983"/>
    </location>
</feature>
<dbReference type="InterPro" id="IPR039895">
    <property type="entry name" value="COBL-like"/>
</dbReference>
<name>A0AAV1P1C2_SCOSC</name>
<proteinExistence type="predicted"/>
<dbReference type="PANTHER" id="PTHR21557:SF2">
    <property type="entry name" value="CORDON-BLEU PROTEIN-LIKE 1"/>
    <property type="match status" value="1"/>
</dbReference>
<feature type="region of interest" description="Disordered" evidence="1">
    <location>
        <begin position="751"/>
        <end position="773"/>
    </location>
</feature>